<organism evidence="2 3">
    <name type="scientific">Tepidiforma bonchosmolovskayae</name>
    <dbReference type="NCBI Taxonomy" id="2601677"/>
    <lineage>
        <taxon>Bacteria</taxon>
        <taxon>Bacillati</taxon>
        <taxon>Chloroflexota</taxon>
        <taxon>Tepidiformia</taxon>
        <taxon>Tepidiformales</taxon>
        <taxon>Tepidiformaceae</taxon>
        <taxon>Tepidiforma</taxon>
    </lineage>
</organism>
<gene>
    <name evidence="2" type="ORF">Tbon_00925</name>
</gene>
<dbReference type="EMBL" id="CP042829">
    <property type="protein sequence ID" value="QFG01927.1"/>
    <property type="molecule type" value="Genomic_DNA"/>
</dbReference>
<dbReference type="SUPFAM" id="SSF56281">
    <property type="entry name" value="Metallo-hydrolase/oxidoreductase"/>
    <property type="match status" value="1"/>
</dbReference>
<name>A0ABX6BYJ1_9CHLR</name>
<dbReference type="CDD" id="cd06262">
    <property type="entry name" value="metallo-hydrolase-like_MBL-fold"/>
    <property type="match status" value="1"/>
</dbReference>
<feature type="domain" description="Metallo-beta-lactamase" evidence="1">
    <location>
        <begin position="11"/>
        <end position="242"/>
    </location>
</feature>
<dbReference type="InterPro" id="IPR050855">
    <property type="entry name" value="NDM-1-like"/>
</dbReference>
<dbReference type="Gene3D" id="3.60.15.10">
    <property type="entry name" value="Ribonuclease Z/Hydroxyacylglutathione hydrolase-like"/>
    <property type="match status" value="1"/>
</dbReference>
<dbReference type="SMART" id="SM00849">
    <property type="entry name" value="Lactamase_B"/>
    <property type="match status" value="1"/>
</dbReference>
<dbReference type="InterPro" id="IPR036866">
    <property type="entry name" value="RibonucZ/Hydroxyglut_hydro"/>
</dbReference>
<reference evidence="2 3" key="1">
    <citation type="submission" date="2019-10" db="EMBL/GenBank/DDBJ databases">
        <title>Thermopilla bonchosmolovskayae gen. nov., sp. nov., a moderately thermophilic Chloroflexi bacterium from a Chukotka hot spring (Arctic, Russia), representing a novel classis Thermopillaia, which include previously uncultivated lineage OLB14.</title>
        <authorList>
            <person name="Kochetkova T.V."/>
            <person name="Zayulina K.S."/>
            <person name="Zhigarkov V.S."/>
            <person name="Minaev N.V."/>
            <person name="Novikov A."/>
            <person name="Toshchakov S.V."/>
            <person name="Elcheninov A.G."/>
            <person name="Kublanov I.V."/>
        </authorList>
    </citation>
    <scope>NUCLEOTIDE SEQUENCE [LARGE SCALE GENOMIC DNA]</scope>
    <source>
        <strain evidence="2 3">3753O</strain>
    </source>
</reference>
<keyword evidence="3" id="KW-1185">Reference proteome</keyword>
<accession>A0ABX6BYJ1</accession>
<evidence type="ECO:0000313" key="2">
    <source>
        <dbReference type="EMBL" id="QFG01927.1"/>
    </source>
</evidence>
<evidence type="ECO:0000313" key="3">
    <source>
        <dbReference type="Proteomes" id="UP000326331"/>
    </source>
</evidence>
<sequence length="333" mass="35938">MRDVTAVSLGDNTIYLVTLDGARVLIDTGPDFRGADALLEEALRGRLPDLVIATHGHLDHAGLGAWWQARGVPVAMHRLDWPLATGKEPSGEEFAALERFVQDCGAPADVALEARAGVEARRRWSAEARGGDYRPAGRDRRWPTGLRYVPFTPAKGLEDAMVPGLELLHLPGHTPGNAVAWVPSEGWLFSGDQLLPGLTPTPALQGHHGAGGPDWRLRSLPLFIDGLQRIRGLAPARCFPGHGEPFGDVTAAVDANLAQAEQRAERALDILRAAGPRTVYELAEALYPRAVRRRFWQIVATVQGVLDLLEARGQAVSDGVRWEVAQAASAARS</sequence>
<dbReference type="InterPro" id="IPR001279">
    <property type="entry name" value="Metallo-B-lactamas"/>
</dbReference>
<dbReference type="Proteomes" id="UP000326331">
    <property type="component" value="Chromosome"/>
</dbReference>
<dbReference type="PANTHER" id="PTHR42951">
    <property type="entry name" value="METALLO-BETA-LACTAMASE DOMAIN-CONTAINING"/>
    <property type="match status" value="1"/>
</dbReference>
<protein>
    <submittedName>
        <fullName evidence="2">MBL fold metallo-hydrolase</fullName>
    </submittedName>
</protein>
<dbReference type="Pfam" id="PF00753">
    <property type="entry name" value="Lactamase_B"/>
    <property type="match status" value="1"/>
</dbReference>
<proteinExistence type="predicted"/>
<evidence type="ECO:0000259" key="1">
    <source>
        <dbReference type="SMART" id="SM00849"/>
    </source>
</evidence>
<dbReference type="RefSeq" id="WP_158065869.1">
    <property type="nucleotide sequence ID" value="NZ_CP042829.1"/>
</dbReference>